<protein>
    <submittedName>
        <fullName evidence="1">Uncharacterized protein</fullName>
    </submittedName>
</protein>
<reference evidence="1" key="2">
    <citation type="journal article" date="2023" name="IMA Fungus">
        <title>Comparative genomic study of the Penicillium genus elucidates a diverse pangenome and 15 lateral gene transfer events.</title>
        <authorList>
            <person name="Petersen C."/>
            <person name="Sorensen T."/>
            <person name="Nielsen M.R."/>
            <person name="Sondergaard T.E."/>
            <person name="Sorensen J.L."/>
            <person name="Fitzpatrick D.A."/>
            <person name="Frisvad J.C."/>
            <person name="Nielsen K.L."/>
        </authorList>
    </citation>
    <scope>NUCLEOTIDE SEQUENCE</scope>
    <source>
        <strain evidence="1">IBT 30069</strain>
    </source>
</reference>
<sequence length="126" mass="14111">MSIVVSKGRVKGLWEEKRFCEKQFRKWISKYIAEDRVVIQEIKELSAKAASTQCSSKLGIMSDILETTVSGKLQHSCVTIGAQLFGIRLALEKGPSNWLNKRRTSKVPLMDTDCSALNSILSRGFC</sequence>
<reference evidence="1" key="1">
    <citation type="submission" date="2022-11" db="EMBL/GenBank/DDBJ databases">
        <authorList>
            <person name="Petersen C."/>
        </authorList>
    </citation>
    <scope>NUCLEOTIDE SEQUENCE</scope>
    <source>
        <strain evidence="1">IBT 30069</strain>
    </source>
</reference>
<organism evidence="1 2">
    <name type="scientific">Penicillium angulare</name>
    <dbReference type="NCBI Taxonomy" id="116970"/>
    <lineage>
        <taxon>Eukaryota</taxon>
        <taxon>Fungi</taxon>
        <taxon>Dikarya</taxon>
        <taxon>Ascomycota</taxon>
        <taxon>Pezizomycotina</taxon>
        <taxon>Eurotiomycetes</taxon>
        <taxon>Eurotiomycetidae</taxon>
        <taxon>Eurotiales</taxon>
        <taxon>Aspergillaceae</taxon>
        <taxon>Penicillium</taxon>
    </lineage>
</organism>
<evidence type="ECO:0000313" key="1">
    <source>
        <dbReference type="EMBL" id="KAJ5101115.1"/>
    </source>
</evidence>
<dbReference type="EMBL" id="JAPQKH010000004">
    <property type="protein sequence ID" value="KAJ5101115.1"/>
    <property type="molecule type" value="Genomic_DNA"/>
</dbReference>
<dbReference type="AlphaFoldDB" id="A0A9W9KCA8"/>
<dbReference type="Proteomes" id="UP001149165">
    <property type="component" value="Unassembled WGS sequence"/>
</dbReference>
<proteinExistence type="predicted"/>
<evidence type="ECO:0000313" key="2">
    <source>
        <dbReference type="Proteomes" id="UP001149165"/>
    </source>
</evidence>
<comment type="caution">
    <text evidence="1">The sequence shown here is derived from an EMBL/GenBank/DDBJ whole genome shotgun (WGS) entry which is preliminary data.</text>
</comment>
<accession>A0A9W9KCA8</accession>
<name>A0A9W9KCA8_9EURO</name>
<keyword evidence="2" id="KW-1185">Reference proteome</keyword>
<gene>
    <name evidence="1" type="ORF">N7456_007167</name>
</gene>